<dbReference type="AlphaFoldDB" id="A0A243WHI6"/>
<evidence type="ECO:0000256" key="1">
    <source>
        <dbReference type="ARBA" id="ARBA00007689"/>
    </source>
</evidence>
<dbReference type="RefSeq" id="WP_179197587.1">
    <property type="nucleotide sequence ID" value="NZ_MTSE01000002.1"/>
</dbReference>
<protein>
    <recommendedName>
        <fullName evidence="2">YCII-related domain-containing protein</fullName>
    </recommendedName>
</protein>
<sequence length="105" mass="10977">MSLFAYLLQPAGGTLSCPEAAQAEAEILAAHFRHLQRLQVGHLLKLAGVGGQANFGMVLFEAESSAMAEAVMNADPLVSSGCMTAQCVPFQIVLQSMSTQLPNAA</sequence>
<comment type="caution">
    <text evidence="3">The sequence shown here is derived from an EMBL/GenBank/DDBJ whole genome shotgun (WGS) entry which is preliminary data.</text>
</comment>
<keyword evidence="4" id="KW-1185">Reference proteome</keyword>
<dbReference type="Pfam" id="PF03795">
    <property type="entry name" value="YCII"/>
    <property type="match status" value="1"/>
</dbReference>
<comment type="similarity">
    <text evidence="1">Belongs to the YciI family.</text>
</comment>
<name>A0A243WHI6_9BACT</name>
<dbReference type="SUPFAM" id="SSF54909">
    <property type="entry name" value="Dimeric alpha+beta barrel"/>
    <property type="match status" value="1"/>
</dbReference>
<evidence type="ECO:0000259" key="2">
    <source>
        <dbReference type="Pfam" id="PF03795"/>
    </source>
</evidence>
<accession>A0A243WHI6</accession>
<dbReference type="Proteomes" id="UP000194873">
    <property type="component" value="Unassembled WGS sequence"/>
</dbReference>
<reference evidence="3 4" key="1">
    <citation type="submission" date="2017-01" db="EMBL/GenBank/DDBJ databases">
        <title>A new Hymenobacter.</title>
        <authorList>
            <person name="Liang Y."/>
            <person name="Feng F."/>
        </authorList>
    </citation>
    <scope>NUCLEOTIDE SEQUENCE [LARGE SCALE GENOMIC DNA]</scope>
    <source>
        <strain evidence="3">MIMBbqt21</strain>
    </source>
</reference>
<dbReference type="InterPro" id="IPR011008">
    <property type="entry name" value="Dimeric_a/b-barrel"/>
</dbReference>
<organism evidence="3 4">
    <name type="scientific">Hymenobacter crusticola</name>
    <dbReference type="NCBI Taxonomy" id="1770526"/>
    <lineage>
        <taxon>Bacteria</taxon>
        <taxon>Pseudomonadati</taxon>
        <taxon>Bacteroidota</taxon>
        <taxon>Cytophagia</taxon>
        <taxon>Cytophagales</taxon>
        <taxon>Hymenobacteraceae</taxon>
        <taxon>Hymenobacter</taxon>
    </lineage>
</organism>
<gene>
    <name evidence="3" type="ORF">BXP70_04575</name>
</gene>
<dbReference type="Gene3D" id="3.30.70.1060">
    <property type="entry name" value="Dimeric alpha+beta barrel"/>
    <property type="match status" value="1"/>
</dbReference>
<dbReference type="InterPro" id="IPR005545">
    <property type="entry name" value="YCII"/>
</dbReference>
<evidence type="ECO:0000313" key="3">
    <source>
        <dbReference type="EMBL" id="OUJ75296.1"/>
    </source>
</evidence>
<feature type="domain" description="YCII-related" evidence="2">
    <location>
        <begin position="17"/>
        <end position="84"/>
    </location>
</feature>
<proteinExistence type="inferred from homology"/>
<evidence type="ECO:0000313" key="4">
    <source>
        <dbReference type="Proteomes" id="UP000194873"/>
    </source>
</evidence>
<dbReference type="EMBL" id="MTSE01000002">
    <property type="protein sequence ID" value="OUJ75296.1"/>
    <property type="molecule type" value="Genomic_DNA"/>
</dbReference>